<gene>
    <name evidence="7" type="primary">puuP_2</name>
    <name evidence="7" type="ORF">BN990_00077</name>
</gene>
<feature type="transmembrane region" description="Helical" evidence="5">
    <location>
        <begin position="193"/>
        <end position="212"/>
    </location>
</feature>
<feature type="transmembrane region" description="Helical" evidence="5">
    <location>
        <begin position="122"/>
        <end position="142"/>
    </location>
</feature>
<feature type="transmembrane region" description="Helical" evidence="5">
    <location>
        <begin position="412"/>
        <end position="429"/>
    </location>
</feature>
<comment type="subcellular location">
    <subcellularLocation>
        <location evidence="1">Membrane</location>
        <topology evidence="1">Multi-pass membrane protein</topology>
    </subcellularLocation>
</comment>
<keyword evidence="3 5" id="KW-1133">Transmembrane helix</keyword>
<evidence type="ECO:0000259" key="6">
    <source>
        <dbReference type="Pfam" id="PF00324"/>
    </source>
</evidence>
<keyword evidence="4 5" id="KW-0472">Membrane</keyword>
<dbReference type="Pfam" id="PF00324">
    <property type="entry name" value="AA_permease"/>
    <property type="match status" value="1"/>
</dbReference>
<organism evidence="7 8">
    <name type="scientific">Virgibacillus massiliensis</name>
    <dbReference type="NCBI Taxonomy" id="1462526"/>
    <lineage>
        <taxon>Bacteria</taxon>
        <taxon>Bacillati</taxon>
        <taxon>Bacillota</taxon>
        <taxon>Bacilli</taxon>
        <taxon>Bacillales</taxon>
        <taxon>Bacillaceae</taxon>
        <taxon>Virgibacillus</taxon>
    </lineage>
</organism>
<dbReference type="GO" id="GO:0055085">
    <property type="term" value="P:transmembrane transport"/>
    <property type="evidence" value="ECO:0007669"/>
    <property type="project" value="InterPro"/>
</dbReference>
<protein>
    <submittedName>
        <fullName evidence="7">Putrescine importer PuuP</fullName>
    </submittedName>
</protein>
<evidence type="ECO:0000256" key="1">
    <source>
        <dbReference type="ARBA" id="ARBA00004141"/>
    </source>
</evidence>
<feature type="transmembrane region" description="Helical" evidence="5">
    <location>
        <begin position="154"/>
        <end position="173"/>
    </location>
</feature>
<evidence type="ECO:0000313" key="7">
    <source>
        <dbReference type="EMBL" id="CDQ37818.1"/>
    </source>
</evidence>
<comment type="caution">
    <text evidence="7">The sequence shown here is derived from an EMBL/GenBank/DDBJ whole genome shotgun (WGS) entry which is preliminary data.</text>
</comment>
<dbReference type="OrthoDB" id="9762947at2"/>
<dbReference type="Proteomes" id="UP000028875">
    <property type="component" value="Unassembled WGS sequence"/>
</dbReference>
<dbReference type="Gene3D" id="1.20.1740.10">
    <property type="entry name" value="Amino acid/polyamine transporter I"/>
    <property type="match status" value="1"/>
</dbReference>
<feature type="domain" description="Amino acid permease/ SLC12A" evidence="6">
    <location>
        <begin position="17"/>
        <end position="424"/>
    </location>
</feature>
<feature type="transmembrane region" description="Helical" evidence="5">
    <location>
        <begin position="46"/>
        <end position="68"/>
    </location>
</feature>
<feature type="transmembrane region" description="Helical" evidence="5">
    <location>
        <begin position="232"/>
        <end position="251"/>
    </location>
</feature>
<name>A0A024Q5K5_9BACI</name>
<evidence type="ECO:0000313" key="8">
    <source>
        <dbReference type="Proteomes" id="UP000028875"/>
    </source>
</evidence>
<evidence type="ECO:0000256" key="3">
    <source>
        <dbReference type="ARBA" id="ARBA00022989"/>
    </source>
</evidence>
<reference evidence="8" key="2">
    <citation type="submission" date="2014-05" db="EMBL/GenBank/DDBJ databases">
        <title>Draft genome sequence of Virgibacillus massiliensis Vm-5.</title>
        <authorList>
            <person name="Khelaifia S."/>
            <person name="Croce O."/>
            <person name="Lagier J.C."/>
            <person name="Raoult D."/>
        </authorList>
    </citation>
    <scope>NUCLEOTIDE SEQUENCE [LARGE SCALE GENOMIC DNA]</scope>
    <source>
        <strain evidence="8">Vm-5</strain>
    </source>
</reference>
<keyword evidence="2 5" id="KW-0812">Transmembrane</keyword>
<feature type="transmembrane region" description="Helical" evidence="5">
    <location>
        <begin position="332"/>
        <end position="350"/>
    </location>
</feature>
<proteinExistence type="predicted"/>
<dbReference type="PANTHER" id="PTHR42770">
    <property type="entry name" value="AMINO ACID TRANSPORTER-RELATED"/>
    <property type="match status" value="1"/>
</dbReference>
<dbReference type="InterPro" id="IPR050367">
    <property type="entry name" value="APC_superfamily"/>
</dbReference>
<evidence type="ECO:0000256" key="4">
    <source>
        <dbReference type="ARBA" id="ARBA00023136"/>
    </source>
</evidence>
<feature type="transmembrane region" description="Helical" evidence="5">
    <location>
        <begin position="356"/>
        <end position="377"/>
    </location>
</feature>
<dbReference type="InterPro" id="IPR004841">
    <property type="entry name" value="AA-permease/SLC12A_dom"/>
</dbReference>
<evidence type="ECO:0000256" key="2">
    <source>
        <dbReference type="ARBA" id="ARBA00022692"/>
    </source>
</evidence>
<dbReference type="eggNOG" id="COG0531">
    <property type="taxonomic scope" value="Bacteria"/>
</dbReference>
<reference evidence="7 8" key="1">
    <citation type="submission" date="2014-03" db="EMBL/GenBank/DDBJ databases">
        <authorList>
            <person name="Urmite Genomes U."/>
        </authorList>
    </citation>
    <scope>NUCLEOTIDE SEQUENCE [LARGE SCALE GENOMIC DNA]</scope>
    <source>
        <strain evidence="7 8">Vm-5</strain>
    </source>
</reference>
<accession>A0A024Q5K5</accession>
<feature type="transmembrane region" description="Helical" evidence="5">
    <location>
        <begin position="18"/>
        <end position="40"/>
    </location>
</feature>
<feature type="transmembrane region" description="Helical" evidence="5">
    <location>
        <begin position="271"/>
        <end position="298"/>
    </location>
</feature>
<dbReference type="AlphaFoldDB" id="A0A024Q5K5"/>
<dbReference type="PIRSF" id="PIRSF006060">
    <property type="entry name" value="AA_transporter"/>
    <property type="match status" value="1"/>
</dbReference>
<sequence>MGEKSTADLKRVLSFRHVVFFGLAFMAPSTVFGTYGVAAFQSDGMIATGYIIALFVMLFTAYSYAQLVKAYPSAGAAYTFTKKAIHPHLGFLVGWAILLDYMLSPMISSLLLGIALKAFFPSIPMFVWIILFVIIFTAVNILGIKFAANFNTYVFLISLLVFVLFVVFALHYLLKGEGAGTAFSILPFYDQEVPLSGLIGVIPILCFTYLGFDAVTALSEETKNPTKTIPKAIFIIPIVGSILYVIVTYLLQLVYPNISSFTDPQSVQYEIAYLIGGIFFKTFFVVTGIIPSLTSAIASSSSASRIMYAMGRENILPKKIFGYISPKFHTPVYNILIVAFVALSSLLFNLTTATSLINFGAFFTFIFVNISVISHYFIKKRNRSFKGTIKYLIIPSIGAVFILCLWLNLGWYSFFLGGLWLVVGFIYLLKQIKESKQSTSDIFLDNEYESNH</sequence>
<dbReference type="RefSeq" id="WP_021290310.1">
    <property type="nucleotide sequence ID" value="NZ_BNER01000001.1"/>
</dbReference>
<dbReference type="EMBL" id="CCDP010000001">
    <property type="protein sequence ID" value="CDQ37818.1"/>
    <property type="molecule type" value="Genomic_DNA"/>
</dbReference>
<keyword evidence="8" id="KW-1185">Reference proteome</keyword>
<evidence type="ECO:0000256" key="5">
    <source>
        <dbReference type="SAM" id="Phobius"/>
    </source>
</evidence>
<dbReference type="PANTHER" id="PTHR42770:SF8">
    <property type="entry name" value="PUTRESCINE IMPORTER PUUP"/>
    <property type="match status" value="1"/>
</dbReference>
<dbReference type="GO" id="GO:0016020">
    <property type="term" value="C:membrane"/>
    <property type="evidence" value="ECO:0007669"/>
    <property type="project" value="UniProtKB-SubCell"/>
</dbReference>
<feature type="transmembrane region" description="Helical" evidence="5">
    <location>
        <begin position="389"/>
        <end position="406"/>
    </location>
</feature>
<feature type="transmembrane region" description="Helical" evidence="5">
    <location>
        <begin position="89"/>
        <end position="116"/>
    </location>
</feature>
<dbReference type="STRING" id="1462526.BN990_00077"/>